<protein>
    <submittedName>
        <fullName evidence="2">Uncharacterized protein</fullName>
    </submittedName>
</protein>
<keyword evidence="3" id="KW-1185">Reference proteome</keyword>
<name>A0ABP1R9A8_9HEXA</name>
<evidence type="ECO:0000313" key="3">
    <source>
        <dbReference type="Proteomes" id="UP001642540"/>
    </source>
</evidence>
<gene>
    <name evidence="2" type="ORF">ODALV1_LOCUS18577</name>
</gene>
<reference evidence="2 3" key="1">
    <citation type="submission" date="2024-08" db="EMBL/GenBank/DDBJ databases">
        <authorList>
            <person name="Cucini C."/>
            <person name="Frati F."/>
        </authorList>
    </citation>
    <scope>NUCLEOTIDE SEQUENCE [LARGE SCALE GENOMIC DNA]</scope>
</reference>
<organism evidence="2 3">
    <name type="scientific">Orchesella dallaii</name>
    <dbReference type="NCBI Taxonomy" id="48710"/>
    <lineage>
        <taxon>Eukaryota</taxon>
        <taxon>Metazoa</taxon>
        <taxon>Ecdysozoa</taxon>
        <taxon>Arthropoda</taxon>
        <taxon>Hexapoda</taxon>
        <taxon>Collembola</taxon>
        <taxon>Entomobryomorpha</taxon>
        <taxon>Entomobryoidea</taxon>
        <taxon>Orchesellidae</taxon>
        <taxon>Orchesellinae</taxon>
        <taxon>Orchesella</taxon>
    </lineage>
</organism>
<dbReference type="Proteomes" id="UP001642540">
    <property type="component" value="Unassembled WGS sequence"/>
</dbReference>
<evidence type="ECO:0000313" key="2">
    <source>
        <dbReference type="EMBL" id="CAL8119493.1"/>
    </source>
</evidence>
<accession>A0ABP1R9A8</accession>
<feature type="region of interest" description="Disordered" evidence="1">
    <location>
        <begin position="31"/>
        <end position="50"/>
    </location>
</feature>
<comment type="caution">
    <text evidence="2">The sequence shown here is derived from an EMBL/GenBank/DDBJ whole genome shotgun (WGS) entry which is preliminary data.</text>
</comment>
<dbReference type="EMBL" id="CAXLJM020000060">
    <property type="protein sequence ID" value="CAL8119493.1"/>
    <property type="molecule type" value="Genomic_DNA"/>
</dbReference>
<evidence type="ECO:0000256" key="1">
    <source>
        <dbReference type="SAM" id="MobiDB-lite"/>
    </source>
</evidence>
<sequence length="60" mass="6675">MGYTITVTDFANAVLNLRPFLYSESRKSMPGSQFVIPKESNTDMNPSNMRLPALSTSIMC</sequence>
<proteinExistence type="predicted"/>